<dbReference type="RefSeq" id="WP_109385906.1">
    <property type="nucleotide sequence ID" value="NZ_QETF01000001.1"/>
</dbReference>
<proteinExistence type="inferred from homology"/>
<dbReference type="EMBL" id="QETF01000001">
    <property type="protein sequence ID" value="PWG18648.1"/>
    <property type="molecule type" value="Genomic_DNA"/>
</dbReference>
<dbReference type="Gene3D" id="3.20.20.150">
    <property type="entry name" value="Divalent-metal-dependent TIM barrel enzymes"/>
    <property type="match status" value="1"/>
</dbReference>
<name>A0A2V1PA60_9RHOB</name>
<dbReference type="PANTHER" id="PTHR43489">
    <property type="entry name" value="ISOMERASE"/>
    <property type="match status" value="1"/>
</dbReference>
<dbReference type="InterPro" id="IPR050417">
    <property type="entry name" value="Sugar_Epim/Isomerase"/>
</dbReference>
<organism evidence="5 6">
    <name type="scientific">Salibaculum griseiflavum</name>
    <dbReference type="NCBI Taxonomy" id="1914409"/>
    <lineage>
        <taxon>Bacteria</taxon>
        <taxon>Pseudomonadati</taxon>
        <taxon>Pseudomonadota</taxon>
        <taxon>Alphaproteobacteria</taxon>
        <taxon>Rhodobacterales</taxon>
        <taxon>Roseobacteraceae</taxon>
        <taxon>Salibaculum</taxon>
    </lineage>
</organism>
<keyword evidence="6" id="KW-1185">Reference proteome</keyword>
<protein>
    <submittedName>
        <fullName evidence="5">Hydroxypyruvate isomerase</fullName>
    </submittedName>
</protein>
<accession>A0A2V1PA60</accession>
<keyword evidence="5" id="KW-0670">Pyruvate</keyword>
<dbReference type="GO" id="GO:0046487">
    <property type="term" value="P:glyoxylate metabolic process"/>
    <property type="evidence" value="ECO:0007669"/>
    <property type="project" value="TreeGrafter"/>
</dbReference>
<dbReference type="OrthoDB" id="9786584at2"/>
<dbReference type="InterPro" id="IPR036237">
    <property type="entry name" value="Xyl_isomerase-like_sf"/>
</dbReference>
<feature type="domain" description="Xylose isomerase-like TIM barrel" evidence="4">
    <location>
        <begin position="22"/>
        <end position="250"/>
    </location>
</feature>
<evidence type="ECO:0000256" key="1">
    <source>
        <dbReference type="ARBA" id="ARBA00023235"/>
    </source>
</evidence>
<keyword evidence="1 2" id="KW-0413">Isomerase</keyword>
<evidence type="ECO:0000313" key="5">
    <source>
        <dbReference type="EMBL" id="PWG18648.1"/>
    </source>
</evidence>
<gene>
    <name evidence="5" type="ORF">DFK10_01650</name>
</gene>
<dbReference type="InterPro" id="IPR013022">
    <property type="entry name" value="Xyl_isomerase-like_TIM-brl"/>
</dbReference>
<feature type="active site" description="Proton donor/acceptor" evidence="3">
    <location>
        <position position="236"/>
    </location>
</feature>
<evidence type="ECO:0000256" key="3">
    <source>
        <dbReference type="PIRSR" id="PIRSR006241-50"/>
    </source>
</evidence>
<dbReference type="InterPro" id="IPR026040">
    <property type="entry name" value="HyI-like"/>
</dbReference>
<evidence type="ECO:0000259" key="4">
    <source>
        <dbReference type="Pfam" id="PF01261"/>
    </source>
</evidence>
<evidence type="ECO:0000256" key="2">
    <source>
        <dbReference type="PIRNR" id="PIRNR006241"/>
    </source>
</evidence>
<reference evidence="6" key="1">
    <citation type="submission" date="2018-05" db="EMBL/GenBank/DDBJ databases">
        <authorList>
            <person name="Du Z."/>
            <person name="Wang X."/>
        </authorList>
    </citation>
    <scope>NUCLEOTIDE SEQUENCE [LARGE SCALE GENOMIC DNA]</scope>
    <source>
        <strain evidence="6">WDS4C29</strain>
    </source>
</reference>
<evidence type="ECO:0000313" key="6">
    <source>
        <dbReference type="Proteomes" id="UP000245293"/>
    </source>
</evidence>
<dbReference type="GO" id="GO:0008903">
    <property type="term" value="F:hydroxypyruvate isomerase activity"/>
    <property type="evidence" value="ECO:0007669"/>
    <property type="project" value="TreeGrafter"/>
</dbReference>
<feature type="active site" description="Proton donor/acceptor" evidence="3">
    <location>
        <position position="139"/>
    </location>
</feature>
<dbReference type="PIRSF" id="PIRSF006241">
    <property type="entry name" value="HyI"/>
    <property type="match status" value="1"/>
</dbReference>
<dbReference type="Pfam" id="PF01261">
    <property type="entry name" value="AP_endonuc_2"/>
    <property type="match status" value="1"/>
</dbReference>
<dbReference type="SUPFAM" id="SSF51658">
    <property type="entry name" value="Xylose isomerase-like"/>
    <property type="match status" value="1"/>
</dbReference>
<dbReference type="AlphaFoldDB" id="A0A2V1PA60"/>
<comment type="similarity">
    <text evidence="2">Belongs to the hyi family.</text>
</comment>
<comment type="caution">
    <text evidence="5">The sequence shown here is derived from an EMBL/GenBank/DDBJ whole genome shotgun (WGS) entry which is preliminary data.</text>
</comment>
<sequence length="251" mass="27389">MPRFCANLTTLFTEAPLLDRPALAAEAGFEAVEILFPYDVDAKALGRALSQSGLPLALINCPPPNYADPDGPRGFAAVPEQQERFRKAFQRSLRYMDVLGAERLHVMAGLAEGPEAAAVFADNLAWAADTAEGRQLTIEPINPHDMPGYFLDDFSVALALLDEVGAPNLGLQFDAYHAHRITGDVMNTWAMHGHRTAHVQVAGHPGRHEPMGGAIDYSGFFARLDKDGYQGWVSGEYNPRTRTEDGLGWIT</sequence>
<dbReference type="Proteomes" id="UP000245293">
    <property type="component" value="Unassembled WGS sequence"/>
</dbReference>
<dbReference type="PANTHER" id="PTHR43489:SF6">
    <property type="entry name" value="HYDROXYPYRUVATE ISOMERASE-RELATED"/>
    <property type="match status" value="1"/>
</dbReference>